<evidence type="ECO:0008006" key="3">
    <source>
        <dbReference type="Google" id="ProtNLM"/>
    </source>
</evidence>
<dbReference type="RefSeq" id="WP_104831158.1">
    <property type="nucleotide sequence ID" value="NZ_PJCH01000015.1"/>
</dbReference>
<comment type="caution">
    <text evidence="1">The sequence shown here is derived from an EMBL/GenBank/DDBJ whole genome shotgun (WGS) entry which is preliminary data.</text>
</comment>
<name>A0A2S7K099_9PROT</name>
<evidence type="ECO:0000313" key="2">
    <source>
        <dbReference type="Proteomes" id="UP000239504"/>
    </source>
</evidence>
<dbReference type="EMBL" id="PJCH01000015">
    <property type="protein sequence ID" value="PQA85945.1"/>
    <property type="molecule type" value="Genomic_DNA"/>
</dbReference>
<evidence type="ECO:0000313" key="1">
    <source>
        <dbReference type="EMBL" id="PQA85945.1"/>
    </source>
</evidence>
<accession>A0A2S7K099</accession>
<dbReference type="Proteomes" id="UP000239504">
    <property type="component" value="Unassembled WGS sequence"/>
</dbReference>
<sequence length="120" mass="12827">MTETSSTPDADFGAHAAERVRALIDLTDDLARIFEEENLALANSRPDDLAPLQAEKARLAAAYAQSIRAVAADRASVAAVETSLLSRLREATEGFEARAARQKSLLERAANADGEFAQAL</sequence>
<organism evidence="1 2">
    <name type="scientific">Hyphococcus luteus</name>
    <dbReference type="NCBI Taxonomy" id="2058213"/>
    <lineage>
        <taxon>Bacteria</taxon>
        <taxon>Pseudomonadati</taxon>
        <taxon>Pseudomonadota</taxon>
        <taxon>Alphaproteobacteria</taxon>
        <taxon>Parvularculales</taxon>
        <taxon>Parvularculaceae</taxon>
        <taxon>Hyphococcus</taxon>
    </lineage>
</organism>
<reference evidence="1 2" key="1">
    <citation type="submission" date="2017-12" db="EMBL/GenBank/DDBJ databases">
        <authorList>
            <person name="Hurst M.R.H."/>
        </authorList>
    </citation>
    <scope>NUCLEOTIDE SEQUENCE [LARGE SCALE GENOMIC DNA]</scope>
    <source>
        <strain evidence="1 2">SY-3-19</strain>
    </source>
</reference>
<dbReference type="AlphaFoldDB" id="A0A2S7K099"/>
<gene>
    <name evidence="1" type="ORF">CW354_16285</name>
</gene>
<protein>
    <recommendedName>
        <fullName evidence="3">Flagellar basal-body protein FlbY</fullName>
    </recommendedName>
</protein>
<proteinExistence type="predicted"/>
<keyword evidence="2" id="KW-1185">Reference proteome</keyword>